<comment type="caution">
    <text evidence="12">The sequence shown here is derived from an EMBL/GenBank/DDBJ whole genome shotgun (WGS) entry which is preliminary data.</text>
</comment>
<dbReference type="GO" id="GO:0005524">
    <property type="term" value="F:ATP binding"/>
    <property type="evidence" value="ECO:0007669"/>
    <property type="project" value="UniProtKB-KW"/>
</dbReference>
<dbReference type="InterPro" id="IPR003439">
    <property type="entry name" value="ABC_transporter-like_ATP-bd"/>
</dbReference>
<dbReference type="EMBL" id="BAAANN010000008">
    <property type="protein sequence ID" value="GAA1953602.1"/>
    <property type="molecule type" value="Genomic_DNA"/>
</dbReference>
<evidence type="ECO:0000256" key="1">
    <source>
        <dbReference type="ARBA" id="ARBA00004413"/>
    </source>
</evidence>
<dbReference type="InterPro" id="IPR017871">
    <property type="entry name" value="ABC_transporter-like_CS"/>
</dbReference>
<dbReference type="Pfam" id="PF13732">
    <property type="entry name" value="DrrA1-3_C"/>
    <property type="match status" value="1"/>
</dbReference>
<feature type="domain" description="ACT" evidence="11">
    <location>
        <begin position="260"/>
        <end position="317"/>
    </location>
</feature>
<dbReference type="PROSITE" id="PS00211">
    <property type="entry name" value="ABC_TRANSPORTER_1"/>
    <property type="match status" value="1"/>
</dbReference>
<evidence type="ECO:0000256" key="5">
    <source>
        <dbReference type="ARBA" id="ARBA00022840"/>
    </source>
</evidence>
<dbReference type="PANTHER" id="PTHR42711:SF19">
    <property type="entry name" value="DOXORUBICIN RESISTANCE ATP-BINDING PROTEIN DRRA"/>
    <property type="match status" value="1"/>
</dbReference>
<evidence type="ECO:0000259" key="10">
    <source>
        <dbReference type="PROSITE" id="PS50893"/>
    </source>
</evidence>
<evidence type="ECO:0000256" key="2">
    <source>
        <dbReference type="ARBA" id="ARBA00022448"/>
    </source>
</evidence>
<keyword evidence="2" id="KW-0813">Transport</keyword>
<reference evidence="12 13" key="1">
    <citation type="journal article" date="2019" name="Int. J. Syst. Evol. Microbiol.">
        <title>The Global Catalogue of Microorganisms (GCM) 10K type strain sequencing project: providing services to taxonomists for standard genome sequencing and annotation.</title>
        <authorList>
            <consortium name="The Broad Institute Genomics Platform"/>
            <consortium name="The Broad Institute Genome Sequencing Center for Infectious Disease"/>
            <person name="Wu L."/>
            <person name="Ma J."/>
        </authorList>
    </citation>
    <scope>NUCLEOTIDE SEQUENCE [LARGE SCALE GENOMIC DNA]</scope>
    <source>
        <strain evidence="12 13">JCM 14545</strain>
    </source>
</reference>
<evidence type="ECO:0000256" key="4">
    <source>
        <dbReference type="ARBA" id="ARBA00022741"/>
    </source>
</evidence>
<organism evidence="12 13">
    <name type="scientific">Amycolatopsis minnesotensis</name>
    <dbReference type="NCBI Taxonomy" id="337894"/>
    <lineage>
        <taxon>Bacteria</taxon>
        <taxon>Bacillati</taxon>
        <taxon>Actinomycetota</taxon>
        <taxon>Actinomycetes</taxon>
        <taxon>Pseudonocardiales</taxon>
        <taxon>Pseudonocardiaceae</taxon>
        <taxon>Amycolatopsis</taxon>
    </lineage>
</organism>
<keyword evidence="5 12" id="KW-0067">ATP-binding</keyword>
<keyword evidence="7" id="KW-0472">Membrane</keyword>
<protein>
    <submittedName>
        <fullName evidence="12">Daunorubicin resistance protein DrrA family ABC transporter ATP-binding protein</fullName>
    </submittedName>
</protein>
<evidence type="ECO:0000256" key="9">
    <source>
        <dbReference type="ARBA" id="ARBA00049985"/>
    </source>
</evidence>
<dbReference type="SMART" id="SM00382">
    <property type="entry name" value="AAA"/>
    <property type="match status" value="1"/>
</dbReference>
<dbReference type="SUPFAM" id="SSF52540">
    <property type="entry name" value="P-loop containing nucleoside triphosphate hydrolases"/>
    <property type="match status" value="1"/>
</dbReference>
<keyword evidence="3" id="KW-1003">Cell membrane</keyword>
<comment type="similarity">
    <text evidence="9">Belongs to the ABC transporter superfamily. Drug exporter-1 (DrugE1) (TC 3.A.1.105) family.</text>
</comment>
<dbReference type="Gene3D" id="3.40.50.300">
    <property type="entry name" value="P-loop containing nucleotide triphosphate hydrolases"/>
    <property type="match status" value="1"/>
</dbReference>
<dbReference type="PROSITE" id="PS51671">
    <property type="entry name" value="ACT"/>
    <property type="match status" value="1"/>
</dbReference>
<dbReference type="InterPro" id="IPR025302">
    <property type="entry name" value="DrrA1/2-like_C"/>
</dbReference>
<dbReference type="Proteomes" id="UP001501116">
    <property type="component" value="Unassembled WGS sequence"/>
</dbReference>
<feature type="domain" description="ABC transporter" evidence="10">
    <location>
        <begin position="1"/>
        <end position="231"/>
    </location>
</feature>
<evidence type="ECO:0000256" key="6">
    <source>
        <dbReference type="ARBA" id="ARBA00022967"/>
    </source>
</evidence>
<evidence type="ECO:0000256" key="7">
    <source>
        <dbReference type="ARBA" id="ARBA00023136"/>
    </source>
</evidence>
<dbReference type="PROSITE" id="PS50893">
    <property type="entry name" value="ABC_TRANSPORTER_2"/>
    <property type="match status" value="1"/>
</dbReference>
<sequence length="317" mass="33672">MLVDGVAKRFGATEALTGLDLEVPAGTICGVLGPNGAGKTTAVRILATLLRPDRGRAFVDGIDVVRDSERARYRLGLAGQFAAVDEKLTGRGNLRMFGKLYHLPGRVAKERADELLGRFHLTDAANRVVSTYSGGMRRRLDLAASLLIAPAVLFLDEPTTGLDPRGRAEVWAAVRDLVQNGTTVVLTTQYLDEADHLADSIAVIDAGRVVATGTPEQLKNKVGAEHIDVVVPTSGDLAEARTALHRATGGEPILYPSTRTASVAVDGEPGALAAIVRELDAVGVHIDNMTLRSPTLDDVFLELTGHSTDETRQEVTA</sequence>
<evidence type="ECO:0000259" key="11">
    <source>
        <dbReference type="PROSITE" id="PS51671"/>
    </source>
</evidence>
<dbReference type="InterPro" id="IPR027417">
    <property type="entry name" value="P-loop_NTPase"/>
</dbReference>
<keyword evidence="4" id="KW-0547">Nucleotide-binding</keyword>
<evidence type="ECO:0000256" key="8">
    <source>
        <dbReference type="ARBA" id="ARBA00023251"/>
    </source>
</evidence>
<name>A0ABN2QJX3_9PSEU</name>
<dbReference type="InterPro" id="IPR005894">
    <property type="entry name" value="DrrA"/>
</dbReference>
<evidence type="ECO:0000256" key="3">
    <source>
        <dbReference type="ARBA" id="ARBA00022475"/>
    </source>
</evidence>
<dbReference type="InterPro" id="IPR003593">
    <property type="entry name" value="AAA+_ATPase"/>
</dbReference>
<keyword evidence="8" id="KW-0046">Antibiotic resistance</keyword>
<gene>
    <name evidence="12" type="ORF">GCM10009754_23520</name>
</gene>
<evidence type="ECO:0000313" key="12">
    <source>
        <dbReference type="EMBL" id="GAA1953602.1"/>
    </source>
</evidence>
<dbReference type="InterPro" id="IPR050763">
    <property type="entry name" value="ABC_transporter_ATP-binding"/>
</dbReference>
<keyword evidence="13" id="KW-1185">Reference proteome</keyword>
<accession>A0ABN2QJX3</accession>
<proteinExistence type="inferred from homology"/>
<dbReference type="InterPro" id="IPR002912">
    <property type="entry name" value="ACT_dom"/>
</dbReference>
<comment type="subcellular location">
    <subcellularLocation>
        <location evidence="1">Cell membrane</location>
        <topology evidence="1">Peripheral membrane protein</topology>
        <orientation evidence="1">Cytoplasmic side</orientation>
    </subcellularLocation>
</comment>
<dbReference type="PANTHER" id="PTHR42711">
    <property type="entry name" value="ABC TRANSPORTER ATP-BINDING PROTEIN"/>
    <property type="match status" value="1"/>
</dbReference>
<evidence type="ECO:0000313" key="13">
    <source>
        <dbReference type="Proteomes" id="UP001501116"/>
    </source>
</evidence>
<dbReference type="Pfam" id="PF00005">
    <property type="entry name" value="ABC_tran"/>
    <property type="match status" value="1"/>
</dbReference>
<dbReference type="NCBIfam" id="TIGR01188">
    <property type="entry name" value="drrA"/>
    <property type="match status" value="1"/>
</dbReference>
<keyword evidence="6" id="KW-1278">Translocase</keyword>